<keyword evidence="3" id="KW-0472">Membrane</keyword>
<keyword evidence="5" id="KW-1185">Reference proteome</keyword>
<keyword evidence="2" id="KW-0560">Oxidoreductase</keyword>
<accession>A0A8C4QE29</accession>
<dbReference type="PANTHER" id="PTHR43899">
    <property type="entry name" value="RH59310P"/>
    <property type="match status" value="1"/>
</dbReference>
<keyword evidence="3" id="KW-1133">Transmembrane helix</keyword>
<evidence type="ECO:0000313" key="5">
    <source>
        <dbReference type="Proteomes" id="UP000694388"/>
    </source>
</evidence>
<dbReference type="GeneTree" id="ENSGT00940000154860"/>
<evidence type="ECO:0000256" key="3">
    <source>
        <dbReference type="SAM" id="Phobius"/>
    </source>
</evidence>
<dbReference type="GO" id="GO:0005783">
    <property type="term" value="C:endoplasmic reticulum"/>
    <property type="evidence" value="ECO:0007669"/>
    <property type="project" value="TreeGrafter"/>
</dbReference>
<reference evidence="4" key="1">
    <citation type="submission" date="2025-08" db="UniProtKB">
        <authorList>
            <consortium name="Ensembl"/>
        </authorList>
    </citation>
    <scope>IDENTIFICATION</scope>
</reference>
<dbReference type="Ensembl" id="ENSEBUT00000014208.1">
    <property type="protein sequence ID" value="ENSEBUP00000013632.1"/>
    <property type="gene ID" value="ENSEBUG00000008602.1"/>
</dbReference>
<comment type="similarity">
    <text evidence="1">Belongs to the short-chain dehydrogenases/reductases (SDR) family.</text>
</comment>
<dbReference type="InterPro" id="IPR051019">
    <property type="entry name" value="VLCFA-Steroid_DH"/>
</dbReference>
<dbReference type="AlphaFoldDB" id="A0A8C4QE29"/>
<evidence type="ECO:0000256" key="1">
    <source>
        <dbReference type="ARBA" id="ARBA00006484"/>
    </source>
</evidence>
<name>A0A8C4QE29_EPTBU</name>
<proteinExistence type="inferred from homology"/>
<organism evidence="4 5">
    <name type="scientific">Eptatretus burgeri</name>
    <name type="common">Inshore hagfish</name>
    <dbReference type="NCBI Taxonomy" id="7764"/>
    <lineage>
        <taxon>Eukaryota</taxon>
        <taxon>Metazoa</taxon>
        <taxon>Chordata</taxon>
        <taxon>Craniata</taxon>
        <taxon>Vertebrata</taxon>
        <taxon>Cyclostomata</taxon>
        <taxon>Myxini</taxon>
        <taxon>Myxiniformes</taxon>
        <taxon>Myxinidae</taxon>
        <taxon>Eptatretinae</taxon>
        <taxon>Eptatretus</taxon>
    </lineage>
</organism>
<evidence type="ECO:0000313" key="4">
    <source>
        <dbReference type="Ensembl" id="ENSEBUP00000013632.1"/>
    </source>
</evidence>
<reference evidence="4" key="2">
    <citation type="submission" date="2025-09" db="UniProtKB">
        <authorList>
            <consortium name="Ensembl"/>
        </authorList>
    </citation>
    <scope>IDENTIFICATION</scope>
</reference>
<evidence type="ECO:0000256" key="2">
    <source>
        <dbReference type="ARBA" id="ARBA00023002"/>
    </source>
</evidence>
<protein>
    <submittedName>
        <fullName evidence="4">Hydroxysteroid (17-beta) dehydrogenase 12a</fullName>
    </submittedName>
</protein>
<dbReference type="GO" id="GO:0016491">
    <property type="term" value="F:oxidoreductase activity"/>
    <property type="evidence" value="ECO:0007669"/>
    <property type="project" value="UniProtKB-KW"/>
</dbReference>
<keyword evidence="3" id="KW-0812">Transmembrane</keyword>
<dbReference type="Proteomes" id="UP000694388">
    <property type="component" value="Unplaced"/>
</dbReference>
<dbReference type="PANTHER" id="PTHR43899:SF13">
    <property type="entry name" value="RH59310P"/>
    <property type="match status" value="1"/>
</dbReference>
<feature type="transmembrane region" description="Helical" evidence="3">
    <location>
        <begin position="181"/>
        <end position="199"/>
    </location>
</feature>
<sequence>MFPVLTKSNHFYLHAADQFHVSTKTIAVDFSNAEGIYSTIADEIKGLDIGILVNNVGVSHPYPEYFLDIADLNNVSITSNKHSCGVMGIESSHIQRNDEACKAMKAHTKLILTFISRVLPFFVVTNMSRLKKASLDKPDPGTYVRAALATVGLRSRTCGYLPHSIMVITLSFSSALGHKKFVHVFGFLPFLNVGVISIIRMNPGWAKEMYPILKFIIN</sequence>